<dbReference type="Pfam" id="PF03466">
    <property type="entry name" value="LysR_substrate"/>
    <property type="match status" value="1"/>
</dbReference>
<dbReference type="PANTHER" id="PTHR30419:SF28">
    <property type="entry name" value="HTH-TYPE TRANSCRIPTIONAL REGULATOR BSDA"/>
    <property type="match status" value="1"/>
</dbReference>
<reference evidence="7" key="1">
    <citation type="submission" date="2016-10" db="EMBL/GenBank/DDBJ databases">
        <authorList>
            <person name="Varghese N."/>
            <person name="Submissions S."/>
        </authorList>
    </citation>
    <scope>NUCLEOTIDE SEQUENCE [LARGE SCALE GENOMIC DNA]</scope>
    <source>
        <strain evidence="7">OK042</strain>
    </source>
</reference>
<dbReference type="Proteomes" id="UP000198915">
    <property type="component" value="Unassembled WGS sequence"/>
</dbReference>
<dbReference type="InterPro" id="IPR000847">
    <property type="entry name" value="LysR_HTH_N"/>
</dbReference>
<dbReference type="PROSITE" id="PS50931">
    <property type="entry name" value="HTH_LYSR"/>
    <property type="match status" value="1"/>
</dbReference>
<dbReference type="FunFam" id="1.10.10.10:FF:000001">
    <property type="entry name" value="LysR family transcriptional regulator"/>
    <property type="match status" value="1"/>
</dbReference>
<dbReference type="STRING" id="1884381.SAMN05518846_10192"/>
<dbReference type="GO" id="GO:0005829">
    <property type="term" value="C:cytosol"/>
    <property type="evidence" value="ECO:0007669"/>
    <property type="project" value="TreeGrafter"/>
</dbReference>
<dbReference type="GO" id="GO:0003677">
    <property type="term" value="F:DNA binding"/>
    <property type="evidence" value="ECO:0007669"/>
    <property type="project" value="UniProtKB-KW"/>
</dbReference>
<keyword evidence="2" id="KW-0805">Transcription regulation</keyword>
<proteinExistence type="inferred from homology"/>
<dbReference type="InterPro" id="IPR005119">
    <property type="entry name" value="LysR_subst-bd"/>
</dbReference>
<evidence type="ECO:0000256" key="3">
    <source>
        <dbReference type="ARBA" id="ARBA00023125"/>
    </source>
</evidence>
<dbReference type="EMBL" id="FORT01000001">
    <property type="protein sequence ID" value="SFI75967.1"/>
    <property type="molecule type" value="Genomic_DNA"/>
</dbReference>
<comment type="similarity">
    <text evidence="1">Belongs to the LysR transcriptional regulatory family.</text>
</comment>
<evidence type="ECO:0000256" key="2">
    <source>
        <dbReference type="ARBA" id="ARBA00023015"/>
    </source>
</evidence>
<keyword evidence="4" id="KW-0804">Transcription</keyword>
<evidence type="ECO:0000259" key="5">
    <source>
        <dbReference type="PROSITE" id="PS50931"/>
    </source>
</evidence>
<dbReference type="AlphaFoldDB" id="A0A1I3KU41"/>
<dbReference type="GO" id="GO:0003700">
    <property type="term" value="F:DNA-binding transcription factor activity"/>
    <property type="evidence" value="ECO:0007669"/>
    <property type="project" value="InterPro"/>
</dbReference>
<evidence type="ECO:0000256" key="1">
    <source>
        <dbReference type="ARBA" id="ARBA00009437"/>
    </source>
</evidence>
<dbReference type="Pfam" id="PF00126">
    <property type="entry name" value="HTH_1"/>
    <property type="match status" value="1"/>
</dbReference>
<dbReference type="InterPro" id="IPR036388">
    <property type="entry name" value="WH-like_DNA-bd_sf"/>
</dbReference>
<dbReference type="SUPFAM" id="SSF53850">
    <property type="entry name" value="Periplasmic binding protein-like II"/>
    <property type="match status" value="1"/>
</dbReference>
<organism evidence="6 7">
    <name type="scientific">Brevibacillus centrosporus</name>
    <dbReference type="NCBI Taxonomy" id="54910"/>
    <lineage>
        <taxon>Bacteria</taxon>
        <taxon>Bacillati</taxon>
        <taxon>Bacillota</taxon>
        <taxon>Bacilli</taxon>
        <taxon>Bacillales</taxon>
        <taxon>Paenibacillaceae</taxon>
        <taxon>Brevibacillus</taxon>
    </lineage>
</organism>
<sequence length="303" mass="34045">MEWQQLEYFQTLARIQHVTRAAESLSLSQPALSRSIARLEDTVGVPLFDRQGRTIVLNRYGQLLLKRVNRILKEWEDGKQELQDLTHPEHGEVSIGFLHTLGTSLIPDLIGAFRAQAPQISFSLMQNHSYSLLEHLDAGELDLCLLAEPTETKMKIQWTPLWEEELFAIVPIGHRLADADSILLKELADEAFIFLKKGYALRRTTDRLFDDIGVKPRITFEGEEAATVAGLVAAGLGVSLLPDLRGIDKSKIIYIPIREPQCHRVIGMALIKGTYLSPASQRFKDFVLAHFGRTEKGAASNHE</sequence>
<keyword evidence="3 6" id="KW-0238">DNA-binding</keyword>
<accession>A0A1I3KU41</accession>
<dbReference type="Gene3D" id="3.40.190.290">
    <property type="match status" value="1"/>
</dbReference>
<feature type="domain" description="HTH lysR-type" evidence="5">
    <location>
        <begin position="1"/>
        <end position="58"/>
    </location>
</feature>
<evidence type="ECO:0000313" key="7">
    <source>
        <dbReference type="Proteomes" id="UP000198915"/>
    </source>
</evidence>
<dbReference type="CDD" id="cd08434">
    <property type="entry name" value="PBP2_GltC_like"/>
    <property type="match status" value="1"/>
</dbReference>
<protein>
    <submittedName>
        <fullName evidence="6">DNA-binding transcriptional regulator, LysR family</fullName>
    </submittedName>
</protein>
<dbReference type="Gene3D" id="1.10.10.10">
    <property type="entry name" value="Winged helix-like DNA-binding domain superfamily/Winged helix DNA-binding domain"/>
    <property type="match status" value="1"/>
</dbReference>
<dbReference type="PRINTS" id="PR00039">
    <property type="entry name" value="HTHLYSR"/>
</dbReference>
<keyword evidence="7" id="KW-1185">Reference proteome</keyword>
<gene>
    <name evidence="6" type="ORF">SAMN05518846_10192</name>
</gene>
<name>A0A1I3KU41_9BACL</name>
<dbReference type="InterPro" id="IPR036390">
    <property type="entry name" value="WH_DNA-bd_sf"/>
</dbReference>
<dbReference type="PANTHER" id="PTHR30419">
    <property type="entry name" value="HTH-TYPE TRANSCRIPTIONAL REGULATOR YBHD"/>
    <property type="match status" value="1"/>
</dbReference>
<dbReference type="InterPro" id="IPR050950">
    <property type="entry name" value="HTH-type_LysR_regulators"/>
</dbReference>
<dbReference type="RefSeq" id="WP_092265987.1">
    <property type="nucleotide sequence ID" value="NZ_FORT01000001.1"/>
</dbReference>
<evidence type="ECO:0000256" key="4">
    <source>
        <dbReference type="ARBA" id="ARBA00023163"/>
    </source>
</evidence>
<dbReference type="SUPFAM" id="SSF46785">
    <property type="entry name" value="Winged helix' DNA-binding domain"/>
    <property type="match status" value="1"/>
</dbReference>
<evidence type="ECO:0000313" key="6">
    <source>
        <dbReference type="EMBL" id="SFI75967.1"/>
    </source>
</evidence>